<keyword evidence="1" id="KW-1185">Reference proteome</keyword>
<reference evidence="1" key="1">
    <citation type="submission" date="2013-12" db="EMBL/GenBank/DDBJ databases">
        <authorList>
            <person name="Aslett M."/>
        </authorList>
    </citation>
    <scope>NUCLEOTIDE SEQUENCE [LARGE SCALE GENOMIC DNA]</scope>
    <source>
        <strain evidence="1">Lindley</strain>
    </source>
</reference>
<sequence>GNRRLNGSNTKAEISKVFLMLLVMRLAVRRILVEMAD</sequence>
<proteinExistence type="predicted"/>
<evidence type="ECO:0000313" key="2">
    <source>
        <dbReference type="WBParaSite" id="GPLIN_001488600"/>
    </source>
</evidence>
<name>A0A183CPS8_GLOPA</name>
<dbReference type="AlphaFoldDB" id="A0A183CPS8"/>
<reference evidence="2" key="3">
    <citation type="submission" date="2016-06" db="UniProtKB">
        <authorList>
            <consortium name="WormBaseParasite"/>
        </authorList>
    </citation>
    <scope>IDENTIFICATION</scope>
</reference>
<accession>A0A183CPS8</accession>
<dbReference type="WBParaSite" id="GPLIN_001488600">
    <property type="protein sequence ID" value="GPLIN_001488600"/>
    <property type="gene ID" value="GPLIN_001488600"/>
</dbReference>
<dbReference type="Proteomes" id="UP000050741">
    <property type="component" value="Unassembled WGS sequence"/>
</dbReference>
<reference evidence="1" key="2">
    <citation type="submission" date="2014-05" db="EMBL/GenBank/DDBJ databases">
        <title>The genome and life-stage specific transcriptomes of Globodera pallida elucidate key aspects of plant parasitism by a cyst nematode.</title>
        <authorList>
            <person name="Cotton J.A."/>
            <person name="Lilley C.J."/>
            <person name="Jones L.M."/>
            <person name="Kikuchi T."/>
            <person name="Reid A.J."/>
            <person name="Thorpe P."/>
            <person name="Tsai I.J."/>
            <person name="Beasley H."/>
            <person name="Blok V."/>
            <person name="Cock P.J.A."/>
            <person name="Van den Akker S.E."/>
            <person name="Holroyd N."/>
            <person name="Hunt M."/>
            <person name="Mantelin S."/>
            <person name="Naghra H."/>
            <person name="Pain A."/>
            <person name="Palomares-Rius J.E."/>
            <person name="Zarowiecki M."/>
            <person name="Berriman M."/>
            <person name="Jones J.T."/>
            <person name="Urwin P.E."/>
        </authorList>
    </citation>
    <scope>NUCLEOTIDE SEQUENCE [LARGE SCALE GENOMIC DNA]</scope>
    <source>
        <strain evidence="1">Lindley</strain>
    </source>
</reference>
<organism evidence="1 2">
    <name type="scientific">Globodera pallida</name>
    <name type="common">Potato cyst nematode worm</name>
    <name type="synonym">Heterodera pallida</name>
    <dbReference type="NCBI Taxonomy" id="36090"/>
    <lineage>
        <taxon>Eukaryota</taxon>
        <taxon>Metazoa</taxon>
        <taxon>Ecdysozoa</taxon>
        <taxon>Nematoda</taxon>
        <taxon>Chromadorea</taxon>
        <taxon>Rhabditida</taxon>
        <taxon>Tylenchina</taxon>
        <taxon>Tylenchomorpha</taxon>
        <taxon>Tylenchoidea</taxon>
        <taxon>Heteroderidae</taxon>
        <taxon>Heteroderinae</taxon>
        <taxon>Globodera</taxon>
    </lineage>
</organism>
<protein>
    <submittedName>
        <fullName evidence="2">IS5/IS1182 family transposase</fullName>
    </submittedName>
</protein>
<evidence type="ECO:0000313" key="1">
    <source>
        <dbReference type="Proteomes" id="UP000050741"/>
    </source>
</evidence>